<organism evidence="1 2">
    <name type="scientific">Marmoricola endophyticus</name>
    <dbReference type="NCBI Taxonomy" id="2040280"/>
    <lineage>
        <taxon>Bacteria</taxon>
        <taxon>Bacillati</taxon>
        <taxon>Actinomycetota</taxon>
        <taxon>Actinomycetes</taxon>
        <taxon>Propionibacteriales</taxon>
        <taxon>Nocardioidaceae</taxon>
        <taxon>Marmoricola</taxon>
    </lineage>
</organism>
<dbReference type="InterPro" id="IPR050778">
    <property type="entry name" value="Cueball_EGF_LRP_Nidogen"/>
</dbReference>
<dbReference type="SUPFAM" id="SSF101898">
    <property type="entry name" value="NHL repeat"/>
    <property type="match status" value="1"/>
</dbReference>
<evidence type="ECO:0000313" key="1">
    <source>
        <dbReference type="EMBL" id="GGF40337.1"/>
    </source>
</evidence>
<proteinExistence type="predicted"/>
<sequence>MEWTMKELLVLNLVAQEMQAVSASPDGATVRTLVSGLDETPDGVVVDAERGHVYWTNMGPADEGSDPRARTFFTRNGSIERIDLDGGNRVTVLPRGSFTTGKQLTADLDEGKLYWCDREGMQVLRCNLDGSDLEPLVVVATGEEAARQPRNHPVGIAVDPASRTLYWTQKGAPKAGEGRIFRTSIDRPDEVELLFEGLPEPIDLHLDAHGTLLWTDRGRPPEGNTLNRARVTPGIGTPEICAGDFKEAIGMATADEQTYYVGDLEEGRIRAIDVVAGTDRDVIVLGPGLTGLAVADL</sequence>
<dbReference type="InterPro" id="IPR011042">
    <property type="entry name" value="6-blade_b-propeller_TolB-like"/>
</dbReference>
<protein>
    <recommendedName>
        <fullName evidence="3">3-hydroxyacyl-CoA dehydrogenase</fullName>
    </recommendedName>
</protein>
<accession>A0A917F3Z1</accession>
<dbReference type="PANTHER" id="PTHR46513">
    <property type="entry name" value="VITELLOGENIN RECEPTOR-LIKE PROTEIN-RELATED-RELATED"/>
    <property type="match status" value="1"/>
</dbReference>
<comment type="caution">
    <text evidence="1">The sequence shown here is derived from an EMBL/GenBank/DDBJ whole genome shotgun (WGS) entry which is preliminary data.</text>
</comment>
<dbReference type="InterPro" id="IPR000033">
    <property type="entry name" value="LDLR_classB_rpt"/>
</dbReference>
<dbReference type="SMART" id="SM00135">
    <property type="entry name" value="LY"/>
    <property type="match status" value="3"/>
</dbReference>
<dbReference type="Gene3D" id="2.120.10.30">
    <property type="entry name" value="TolB, C-terminal domain"/>
    <property type="match status" value="2"/>
</dbReference>
<dbReference type="EMBL" id="BMKQ01000001">
    <property type="protein sequence ID" value="GGF40337.1"/>
    <property type="molecule type" value="Genomic_DNA"/>
</dbReference>
<keyword evidence="2" id="KW-1185">Reference proteome</keyword>
<gene>
    <name evidence="1" type="ORF">GCM10011519_12530</name>
</gene>
<name>A0A917F3Z1_9ACTN</name>
<dbReference type="Proteomes" id="UP000649179">
    <property type="component" value="Unassembled WGS sequence"/>
</dbReference>
<reference evidence="1" key="2">
    <citation type="submission" date="2020-09" db="EMBL/GenBank/DDBJ databases">
        <authorList>
            <person name="Sun Q."/>
            <person name="Zhou Y."/>
        </authorList>
    </citation>
    <scope>NUCLEOTIDE SEQUENCE</scope>
    <source>
        <strain evidence="1">CGMCC 1.16067</strain>
    </source>
</reference>
<dbReference type="AlphaFoldDB" id="A0A917F3Z1"/>
<evidence type="ECO:0000313" key="2">
    <source>
        <dbReference type="Proteomes" id="UP000649179"/>
    </source>
</evidence>
<reference evidence="1" key="1">
    <citation type="journal article" date="2014" name="Int. J. Syst. Evol. Microbiol.">
        <title>Complete genome sequence of Corynebacterium casei LMG S-19264T (=DSM 44701T), isolated from a smear-ripened cheese.</title>
        <authorList>
            <consortium name="US DOE Joint Genome Institute (JGI-PGF)"/>
            <person name="Walter F."/>
            <person name="Albersmeier A."/>
            <person name="Kalinowski J."/>
            <person name="Ruckert C."/>
        </authorList>
    </citation>
    <scope>NUCLEOTIDE SEQUENCE</scope>
    <source>
        <strain evidence="1">CGMCC 1.16067</strain>
    </source>
</reference>
<dbReference type="RefSeq" id="WP_229660653.1">
    <property type="nucleotide sequence ID" value="NZ_BMKQ01000001.1"/>
</dbReference>
<evidence type="ECO:0008006" key="3">
    <source>
        <dbReference type="Google" id="ProtNLM"/>
    </source>
</evidence>